<accession>A0A557STT8</accession>
<dbReference type="EMBL" id="VOAH01000010">
    <property type="protein sequence ID" value="TVP40021.1"/>
    <property type="molecule type" value="Genomic_DNA"/>
</dbReference>
<sequence length="38" mass="4390">MPFSSILWTVIVVYLLRSDRLSTFIGHSSHPWGLSSLW</sequence>
<dbReference type="Proteomes" id="UP000315289">
    <property type="component" value="Unassembled WGS sequence"/>
</dbReference>
<organism evidence="1 2">
    <name type="scientific">Candidatus Nitrosocosmicus arcticus</name>
    <dbReference type="NCBI Taxonomy" id="2035267"/>
    <lineage>
        <taxon>Archaea</taxon>
        <taxon>Nitrososphaerota</taxon>
        <taxon>Nitrososphaeria</taxon>
        <taxon>Nitrososphaerales</taxon>
        <taxon>Nitrososphaeraceae</taxon>
        <taxon>Candidatus Nitrosocosmicus</taxon>
    </lineage>
</organism>
<name>A0A557STT8_9ARCH</name>
<protein>
    <submittedName>
        <fullName evidence="1">Uncharacterized protein</fullName>
    </submittedName>
</protein>
<comment type="caution">
    <text evidence="1">The sequence shown here is derived from an EMBL/GenBank/DDBJ whole genome shotgun (WGS) entry which is preliminary data.</text>
</comment>
<proteinExistence type="predicted"/>
<reference evidence="1 2" key="1">
    <citation type="journal article" date="2019" name="Front. Microbiol.">
        <title>Ammonia Oxidation by the Arctic Terrestrial Thaumarchaeote Candidatus Nitrosocosmicus arcticus Is Stimulated by Increasing Temperatures.</title>
        <authorList>
            <person name="Alves R.J.E."/>
            <person name="Kerou M."/>
            <person name="Zappe A."/>
            <person name="Bittner R."/>
            <person name="Abby S.S."/>
            <person name="Schmidt H.A."/>
            <person name="Pfeifer K."/>
            <person name="Schleper C."/>
        </authorList>
    </citation>
    <scope>NUCLEOTIDE SEQUENCE [LARGE SCALE GENOMIC DNA]</scope>
    <source>
        <strain evidence="1 2">Kfb</strain>
    </source>
</reference>
<gene>
    <name evidence="1" type="ORF">NARC_100083</name>
</gene>
<dbReference type="AlphaFoldDB" id="A0A557STT8"/>
<evidence type="ECO:0000313" key="2">
    <source>
        <dbReference type="Proteomes" id="UP000315289"/>
    </source>
</evidence>
<keyword evidence="2" id="KW-1185">Reference proteome</keyword>
<evidence type="ECO:0000313" key="1">
    <source>
        <dbReference type="EMBL" id="TVP40021.1"/>
    </source>
</evidence>